<gene>
    <name evidence="1" type="ORF">V1517DRAFT_59185</name>
</gene>
<reference evidence="2" key="1">
    <citation type="journal article" date="2024" name="Front. Bioeng. Biotechnol.">
        <title>Genome-scale model development and genomic sequencing of the oleaginous clade Lipomyces.</title>
        <authorList>
            <person name="Czajka J.J."/>
            <person name="Han Y."/>
            <person name="Kim J."/>
            <person name="Mondo S.J."/>
            <person name="Hofstad B.A."/>
            <person name="Robles A."/>
            <person name="Haridas S."/>
            <person name="Riley R."/>
            <person name="LaButti K."/>
            <person name="Pangilinan J."/>
            <person name="Andreopoulos W."/>
            <person name="Lipzen A."/>
            <person name="Yan J."/>
            <person name="Wang M."/>
            <person name="Ng V."/>
            <person name="Grigoriev I.V."/>
            <person name="Spatafora J.W."/>
            <person name="Magnuson J.K."/>
            <person name="Baker S.E."/>
            <person name="Pomraning K.R."/>
        </authorList>
    </citation>
    <scope>NUCLEOTIDE SEQUENCE [LARGE SCALE GENOMIC DNA]</scope>
    <source>
        <strain evidence="2">CBS 10300</strain>
    </source>
</reference>
<dbReference type="Proteomes" id="UP001489719">
    <property type="component" value="Unassembled WGS sequence"/>
</dbReference>
<comment type="caution">
    <text evidence="1">The sequence shown here is derived from an EMBL/GenBank/DDBJ whole genome shotgun (WGS) entry which is preliminary data.</text>
</comment>
<evidence type="ECO:0000313" key="1">
    <source>
        <dbReference type="EMBL" id="KAK9324338.1"/>
    </source>
</evidence>
<proteinExistence type="predicted"/>
<dbReference type="EMBL" id="MU970051">
    <property type="protein sequence ID" value="KAK9324338.1"/>
    <property type="molecule type" value="Genomic_DNA"/>
</dbReference>
<sequence length="697" mass="75978">MDDLLARAGNQAVTFAIRSGISLVSGYAIRSLTRFLEKLPEDEKESLEKIKRRLNTKIKIVTPAIDLIQLIAARGNTSLDSTVSLTRALRRDINEFDARVEQASQRMQMAKSTDERRKAAKSVEQYMLGLLSRIEDSIPLISLALTTSGANLSASLPDTVSPSRLLQASAFLLAADSAYASRPFERHQVGPRFTLKLYTVFYGTARNPHTTTSGDITWKEEYPKCYIEIFRIPIGLEDKNGEKSKYTRRGATVQTYSYELVVTEDLDDGRYHEEFDSENPPKPDANGVIQGRSRVIPLSIITRLFFSASGRLLEIDDAISPVLVVKLNKAFLQQSSYLMFDDSSSSDEDEFAADLRSNVDETDGSILATRIDSPANIEWLAFELWADDVERAMYEDEEDENDNIDDEVDKAENLGSASTNKGKPRPSIISEATLASAFSRLALSSADIEAMIAPRRTATSTQSGQQLSQQSAQSLNSLSLLEYIIRLAALQTNDQASALNISDERIALYLRDENRTTTREAARDVTDPIGSSPSPALASRYVDSGSRQRRSRSSTPNTTPVGAAARGIGSSVTGGDSGLRRSTRVRSSPVDSATAAAAEANRRNPVVQNLVSGAGVSASAPTTTAHPTIRKGATPKTPRTVVPRHIQATNAAANANGNESSSLTPWELDRLQALEPDAPSPLDGKTTRRRRVAGSDN</sequence>
<keyword evidence="2" id="KW-1185">Reference proteome</keyword>
<accession>A0ACC3TW01</accession>
<name>A0ACC3TW01_9ASCO</name>
<organism evidence="1 2">
    <name type="scientific">Lipomyces orientalis</name>
    <dbReference type="NCBI Taxonomy" id="1233043"/>
    <lineage>
        <taxon>Eukaryota</taxon>
        <taxon>Fungi</taxon>
        <taxon>Dikarya</taxon>
        <taxon>Ascomycota</taxon>
        <taxon>Saccharomycotina</taxon>
        <taxon>Lipomycetes</taxon>
        <taxon>Lipomycetales</taxon>
        <taxon>Lipomycetaceae</taxon>
        <taxon>Lipomyces</taxon>
    </lineage>
</organism>
<evidence type="ECO:0000313" key="2">
    <source>
        <dbReference type="Proteomes" id="UP001489719"/>
    </source>
</evidence>
<protein>
    <submittedName>
        <fullName evidence="1">RanGTP-binding protein-domain-containing protein</fullName>
    </submittedName>
</protein>